<feature type="domain" description="C-CAP/cofactor C-like" evidence="8">
    <location>
        <begin position="184"/>
        <end position="363"/>
    </location>
</feature>
<dbReference type="InterPro" id="IPR012945">
    <property type="entry name" value="Tubulin-bd_cofactor_C_dom"/>
</dbReference>
<dbReference type="GO" id="GO:0007023">
    <property type="term" value="P:post-chaperonin tubulin folding pathway"/>
    <property type="evidence" value="ECO:0007669"/>
    <property type="project" value="InterPro"/>
</dbReference>
<evidence type="ECO:0000256" key="4">
    <source>
        <dbReference type="ARBA" id="ARBA00022990"/>
    </source>
</evidence>
<dbReference type="GO" id="GO:0007021">
    <property type="term" value="P:tubulin complex assembly"/>
    <property type="evidence" value="ECO:0007669"/>
    <property type="project" value="TreeGrafter"/>
</dbReference>
<comment type="similarity">
    <text evidence="2">Belongs to the TBCC family.</text>
</comment>
<dbReference type="FunFam" id="1.20.58.1250:FF:000002">
    <property type="entry name" value="Tubulin-specific chaperone c, putative"/>
    <property type="match status" value="1"/>
</dbReference>
<evidence type="ECO:0000259" key="8">
    <source>
        <dbReference type="PROSITE" id="PS51329"/>
    </source>
</evidence>
<evidence type="ECO:0000256" key="6">
    <source>
        <dbReference type="ARBA" id="ARBA00026055"/>
    </source>
</evidence>
<gene>
    <name evidence="9" type="ORF">HRR80_007425</name>
</gene>
<comment type="caution">
    <text evidence="9">The sequence shown here is derived from an EMBL/GenBank/DDBJ whole genome shotgun (WGS) entry which is preliminary data.</text>
</comment>
<feature type="compositionally biased region" description="Polar residues" evidence="7">
    <location>
        <begin position="138"/>
        <end position="154"/>
    </location>
</feature>
<comment type="subunit">
    <text evidence="6">Supercomplex made of cofactors A to E. Cofactors A and D function by capturing and stabilizing tubulin in a quasi-native conformation. Cofactor E binds to the cofactor D-tubulin complex; interaction with cofactor C then causes the release of tubulin polypeptides that are committed to the native state.</text>
</comment>
<feature type="region of interest" description="Disordered" evidence="7">
    <location>
        <begin position="129"/>
        <end position="208"/>
    </location>
</feature>
<dbReference type="EMBL" id="JAJGCB010000018">
    <property type="protein sequence ID" value="KAJ8988393.1"/>
    <property type="molecule type" value="Genomic_DNA"/>
</dbReference>
<accession>A0AAN6IS48</accession>
<keyword evidence="4" id="KW-0007">Acetylation</keyword>
<evidence type="ECO:0000256" key="3">
    <source>
        <dbReference type="ARBA" id="ARBA00022490"/>
    </source>
</evidence>
<dbReference type="Pfam" id="PF07986">
    <property type="entry name" value="TBCC"/>
    <property type="match status" value="1"/>
</dbReference>
<dbReference type="PROSITE" id="PS51329">
    <property type="entry name" value="C_CAP_COFACTOR_C"/>
    <property type="match status" value="1"/>
</dbReference>
<dbReference type="PANTHER" id="PTHR15139">
    <property type="entry name" value="TUBULIN FOLDING COFACTOR C"/>
    <property type="match status" value="1"/>
</dbReference>
<dbReference type="Pfam" id="PF16752">
    <property type="entry name" value="TBCC_N"/>
    <property type="match status" value="1"/>
</dbReference>
<dbReference type="SMART" id="SM00673">
    <property type="entry name" value="CARP"/>
    <property type="match status" value="1"/>
</dbReference>
<dbReference type="AlphaFoldDB" id="A0AAN6IS48"/>
<evidence type="ECO:0000256" key="5">
    <source>
        <dbReference type="ARBA" id="ARBA00023186"/>
    </source>
</evidence>
<evidence type="ECO:0000256" key="7">
    <source>
        <dbReference type="SAM" id="MobiDB-lite"/>
    </source>
</evidence>
<dbReference type="GO" id="GO:0005737">
    <property type="term" value="C:cytoplasm"/>
    <property type="evidence" value="ECO:0007669"/>
    <property type="project" value="UniProtKB-SubCell"/>
</dbReference>
<dbReference type="Gene3D" id="1.20.58.1250">
    <property type="entry name" value="Tubulin Binding Cofactor C, N-terminal domain"/>
    <property type="match status" value="1"/>
</dbReference>
<dbReference type="InterPro" id="IPR006599">
    <property type="entry name" value="CARP_motif"/>
</dbReference>
<sequence>METQAQSRPHAGGDITPQQRFFHYFQQEITALQEQMDRIEEKSVIGGERADAADHCLAGITRLSNEVKDASGYLPAYDQRTYAEAIKALQEKLDEIRKAFAPKPKFSFKSKSPSALSLSDAAEIAAERRRGVPGGLRSANSSYANTPASTNTPANERADADGDAIDGQSSTLEDKGPGIAAKRPTEDGAEKSGTESTQEKNRPTFSSSATSIAITDQSNAHIILPSSSHHSQAPCTLQKITGSIIDLSVPTTATAPFASLTINSVNTSLLLCGSVSGPAHITKVRNSVLVIKCRQFRMHECENVDVYLYCTSRPIIEDCKNIRFAELPKFHSDLISSAQEGKANTGAPDPAPNQWNQVDDFKWLKPEPSPNWSILPAEDAVPDETWREVVPGGPGWSVKDILKAVGLTGGSVGGSPRK</sequence>
<evidence type="ECO:0000313" key="9">
    <source>
        <dbReference type="EMBL" id="KAJ8988393.1"/>
    </source>
</evidence>
<organism evidence="9 10">
    <name type="scientific">Exophiala dermatitidis</name>
    <name type="common">Black yeast-like fungus</name>
    <name type="synonym">Wangiella dermatitidis</name>
    <dbReference type="NCBI Taxonomy" id="5970"/>
    <lineage>
        <taxon>Eukaryota</taxon>
        <taxon>Fungi</taxon>
        <taxon>Dikarya</taxon>
        <taxon>Ascomycota</taxon>
        <taxon>Pezizomycotina</taxon>
        <taxon>Eurotiomycetes</taxon>
        <taxon>Chaetothyriomycetidae</taxon>
        <taxon>Chaetothyriales</taxon>
        <taxon>Herpotrichiellaceae</taxon>
        <taxon>Exophiala</taxon>
    </lineage>
</organism>
<evidence type="ECO:0000256" key="1">
    <source>
        <dbReference type="ARBA" id="ARBA00004496"/>
    </source>
</evidence>
<dbReference type="PANTHER" id="PTHR15139:SF0">
    <property type="entry name" value="TUBULIN-SPECIFIC CHAPERONE C"/>
    <property type="match status" value="1"/>
</dbReference>
<keyword evidence="3" id="KW-0963">Cytoplasm</keyword>
<name>A0AAN6IS48_EXODE</name>
<dbReference type="Gene3D" id="2.160.20.70">
    <property type="match status" value="1"/>
</dbReference>
<evidence type="ECO:0000256" key="2">
    <source>
        <dbReference type="ARBA" id="ARBA00008848"/>
    </source>
</evidence>
<reference evidence="9" key="1">
    <citation type="submission" date="2023-01" db="EMBL/GenBank/DDBJ databases">
        <title>Exophiala dermititidis isolated from Cystic Fibrosis Patient.</title>
        <authorList>
            <person name="Kurbessoian T."/>
            <person name="Crocker A."/>
            <person name="Murante D."/>
            <person name="Hogan D.A."/>
            <person name="Stajich J.E."/>
        </authorList>
    </citation>
    <scope>NUCLEOTIDE SEQUENCE</scope>
    <source>
        <strain evidence="9">Ex8</strain>
    </source>
</reference>
<keyword evidence="5" id="KW-0143">Chaperone</keyword>
<evidence type="ECO:0000313" key="10">
    <source>
        <dbReference type="Proteomes" id="UP001161757"/>
    </source>
</evidence>
<dbReference type="InterPro" id="IPR031925">
    <property type="entry name" value="TBCC_N"/>
</dbReference>
<proteinExistence type="inferred from homology"/>
<dbReference type="InterPro" id="IPR016098">
    <property type="entry name" value="CAP/MinC_C"/>
</dbReference>
<dbReference type="InterPro" id="IPR027684">
    <property type="entry name" value="TBCC"/>
</dbReference>
<feature type="compositionally biased region" description="Basic and acidic residues" evidence="7">
    <location>
        <begin position="183"/>
        <end position="202"/>
    </location>
</feature>
<dbReference type="Proteomes" id="UP001161757">
    <property type="component" value="Unassembled WGS sequence"/>
</dbReference>
<dbReference type="InterPro" id="IPR017901">
    <property type="entry name" value="C-CAP_CF_C-like"/>
</dbReference>
<dbReference type="InterPro" id="IPR038397">
    <property type="entry name" value="TBCC_N_sf"/>
</dbReference>
<protein>
    <recommendedName>
        <fullName evidence="8">C-CAP/cofactor C-like domain-containing protein</fullName>
    </recommendedName>
</protein>
<comment type="subcellular location">
    <subcellularLocation>
        <location evidence="1">Cytoplasm</location>
    </subcellularLocation>
</comment>
<dbReference type="GO" id="GO:0015631">
    <property type="term" value="F:tubulin binding"/>
    <property type="evidence" value="ECO:0007669"/>
    <property type="project" value="InterPro"/>
</dbReference>